<organism evidence="4">
    <name type="scientific">Gongylonema pulchrum</name>
    <dbReference type="NCBI Taxonomy" id="637853"/>
    <lineage>
        <taxon>Eukaryota</taxon>
        <taxon>Metazoa</taxon>
        <taxon>Ecdysozoa</taxon>
        <taxon>Nematoda</taxon>
        <taxon>Chromadorea</taxon>
        <taxon>Rhabditida</taxon>
        <taxon>Spirurina</taxon>
        <taxon>Spiruromorpha</taxon>
        <taxon>Spiruroidea</taxon>
        <taxon>Gongylonematidae</taxon>
        <taxon>Gongylonema</taxon>
    </lineage>
</organism>
<proteinExistence type="predicted"/>
<keyword evidence="3" id="KW-1185">Reference proteome</keyword>
<dbReference type="Gene3D" id="1.25.40.570">
    <property type="match status" value="1"/>
</dbReference>
<evidence type="ECO:0000259" key="1">
    <source>
        <dbReference type="SMART" id="SM00088"/>
    </source>
</evidence>
<dbReference type="InterPro" id="IPR000717">
    <property type="entry name" value="PCI_dom"/>
</dbReference>
<gene>
    <name evidence="2" type="ORF">GPUH_LOCUS7359</name>
</gene>
<dbReference type="OrthoDB" id="5821072at2759"/>
<name>A0A183DF69_9BILA</name>
<protein>
    <submittedName>
        <fullName evidence="4">PCI domain-containing protein</fullName>
    </submittedName>
</protein>
<accession>A0A183DF69</accession>
<dbReference type="WBParaSite" id="GPUH_0000736901-mRNA-1">
    <property type="protein sequence ID" value="GPUH_0000736901-mRNA-1"/>
    <property type="gene ID" value="GPUH_0000736901"/>
</dbReference>
<dbReference type="InterPro" id="IPR050871">
    <property type="entry name" value="26S_Proteasome/COP9_Components"/>
</dbReference>
<dbReference type="Proteomes" id="UP000271098">
    <property type="component" value="Unassembled WGS sequence"/>
</dbReference>
<feature type="domain" description="PCI" evidence="1">
    <location>
        <begin position="19"/>
        <end position="104"/>
    </location>
</feature>
<dbReference type="EMBL" id="UYRT01018894">
    <property type="protein sequence ID" value="VDK58069.1"/>
    <property type="molecule type" value="Genomic_DNA"/>
</dbReference>
<evidence type="ECO:0000313" key="3">
    <source>
        <dbReference type="Proteomes" id="UP000271098"/>
    </source>
</evidence>
<dbReference type="PANTHER" id="PTHR10678">
    <property type="entry name" value="26S PROTEASOME NON-ATPASE REGULATORY SUBUNIT 11/COP9 SIGNALOSOME COMPLEX SUBUNIT 2"/>
    <property type="match status" value="1"/>
</dbReference>
<evidence type="ECO:0000313" key="4">
    <source>
        <dbReference type="WBParaSite" id="GPUH_0000736901-mRNA-1"/>
    </source>
</evidence>
<dbReference type="InterPro" id="IPR036390">
    <property type="entry name" value="WH_DNA-bd_sf"/>
</dbReference>
<dbReference type="Pfam" id="PF01399">
    <property type="entry name" value="PCI"/>
    <property type="match status" value="1"/>
</dbReference>
<reference evidence="4" key="1">
    <citation type="submission" date="2016-06" db="UniProtKB">
        <authorList>
            <consortium name="WormBaseParasite"/>
        </authorList>
    </citation>
    <scope>IDENTIFICATION</scope>
</reference>
<dbReference type="SMART" id="SM00088">
    <property type="entry name" value="PINT"/>
    <property type="match status" value="1"/>
</dbReference>
<evidence type="ECO:0000313" key="2">
    <source>
        <dbReference type="EMBL" id="VDK58069.1"/>
    </source>
</evidence>
<dbReference type="AlphaFoldDB" id="A0A183DF69"/>
<sequence length="108" mass="12613">MQAFEEYHCELQSDIIVRGHIDSLTDTMLEKDISRAIEPYTLIELDTLARNIHLPVQQVEKKLAQMILDKKFQGHLDMICLTQFLIQRRISTFRRVWDLVIEVSGLSA</sequence>
<dbReference type="SUPFAM" id="SSF46785">
    <property type="entry name" value="Winged helix' DNA-binding domain"/>
    <property type="match status" value="1"/>
</dbReference>
<reference evidence="2 3" key="2">
    <citation type="submission" date="2018-11" db="EMBL/GenBank/DDBJ databases">
        <authorList>
            <consortium name="Pathogen Informatics"/>
        </authorList>
    </citation>
    <scope>NUCLEOTIDE SEQUENCE [LARGE SCALE GENOMIC DNA]</scope>
</reference>